<dbReference type="AlphaFoldDB" id="A0A2K2H605"/>
<dbReference type="PROSITE" id="PS00108">
    <property type="entry name" value="PROTEIN_KINASE_ST"/>
    <property type="match status" value="1"/>
</dbReference>
<feature type="region of interest" description="Disordered" evidence="8">
    <location>
        <begin position="323"/>
        <end position="345"/>
    </location>
</feature>
<evidence type="ECO:0000259" key="10">
    <source>
        <dbReference type="PROSITE" id="PS50011"/>
    </source>
</evidence>
<evidence type="ECO:0000256" key="3">
    <source>
        <dbReference type="ARBA" id="ARBA00022679"/>
    </source>
</evidence>
<dbReference type="Gene3D" id="3.90.1580.10">
    <property type="entry name" value="paralog of FGE (formylglycine-generating enzyme)"/>
    <property type="match status" value="1"/>
</dbReference>
<dbReference type="InterPro" id="IPR005532">
    <property type="entry name" value="SUMF_dom"/>
</dbReference>
<dbReference type="FunFam" id="1.10.510.10:FF:000021">
    <property type="entry name" value="Serine/threonine protein kinase"/>
    <property type="match status" value="1"/>
</dbReference>
<dbReference type="SUPFAM" id="SSF56112">
    <property type="entry name" value="Protein kinase-like (PK-like)"/>
    <property type="match status" value="1"/>
</dbReference>
<accession>A0A2K2H605</accession>
<dbReference type="GO" id="GO:0005524">
    <property type="term" value="F:ATP binding"/>
    <property type="evidence" value="ECO:0007669"/>
    <property type="project" value="UniProtKB-UniRule"/>
</dbReference>
<evidence type="ECO:0000256" key="4">
    <source>
        <dbReference type="ARBA" id="ARBA00022741"/>
    </source>
</evidence>
<dbReference type="InterPro" id="IPR042095">
    <property type="entry name" value="SUMF_sf"/>
</dbReference>
<dbReference type="Gene3D" id="1.10.510.10">
    <property type="entry name" value="Transferase(Phosphotransferase) domain 1"/>
    <property type="match status" value="1"/>
</dbReference>
<dbReference type="OrthoDB" id="9768004at2"/>
<dbReference type="PANTHER" id="PTHR23150:SF35">
    <property type="entry name" value="BLL6746 PROTEIN"/>
    <property type="match status" value="1"/>
</dbReference>
<evidence type="ECO:0000256" key="9">
    <source>
        <dbReference type="SAM" id="Phobius"/>
    </source>
</evidence>
<feature type="domain" description="Protein kinase" evidence="10">
    <location>
        <begin position="7"/>
        <end position="263"/>
    </location>
</feature>
<evidence type="ECO:0000256" key="7">
    <source>
        <dbReference type="PROSITE-ProRule" id="PRU10141"/>
    </source>
</evidence>
<dbReference type="InterPro" id="IPR016187">
    <property type="entry name" value="CTDL_fold"/>
</dbReference>
<dbReference type="InterPro" id="IPR011009">
    <property type="entry name" value="Kinase-like_dom_sf"/>
</dbReference>
<dbReference type="EC" id="2.7.11.1" evidence="1"/>
<dbReference type="SMART" id="SM00220">
    <property type="entry name" value="S_TKc"/>
    <property type="match status" value="1"/>
</dbReference>
<keyword evidence="6 7" id="KW-0067">ATP-binding</keyword>
<evidence type="ECO:0000256" key="6">
    <source>
        <dbReference type="ARBA" id="ARBA00022840"/>
    </source>
</evidence>
<evidence type="ECO:0000256" key="1">
    <source>
        <dbReference type="ARBA" id="ARBA00012513"/>
    </source>
</evidence>
<sequence>MIELPGYRIEKTLGSGGMSTVYLARQESLDRLVALKVMAPALVADPTFAERFLQEGKTIAALRHPNIITALDIGSTGTCSYMALEYASGGDLKEKIAAELSQEQSLRILRQIGSALAYAHSHGLVHRDIKPENILFEDDNALLSDFGIAKLVDSGRRLTGTGMSIGTPHYMSPEQARGEDVDGRSDLYSLGILFYEMLTGELPYDGKDSFAIAYRHIHDPLPELPQHLAAFAPLLQKLLAKDPNDRFGSAEQLLATLPADGTLVMDNREMQSSATGSFTGKEPTDRATQRSSKGPLLVFVVLLALVAGAVGWFLLRLSPPRLASGGGSTVSGPVSPSQEKSEPAADVARLLQGDGAAPAAVKPLSPGHTPVQEHRQAAPPANALLETLAPEPEPAQVAEARQPDLASLFRTADSLAKTAGTSLPRAQKAVAAYRHILELETDNQRARAGVEKVTTLFVEAAKTAIATEDLTRGKEMVASLRTLSPGSPELESLSRALRDKQEDIERRRQAEARARERQAREEAARLQAAREEKLEKLLTAGQEALAKKQKSAALAAFGAALKLFPNNDAARQGEQRARRLIVPGEPFSDLLSNGAAGPQMVLVPAGEFVMGDKRGDGRSNERPAHHVRLDHPFALSRYEITFNEFDRYCMATGRSRPTDYGWGRGRRPVLNVSWDDARSYAAWLSRETGKTYRLPSEAEWEYAARGKTETSYWWGDSPQAGMANCSDCGSRWDNRTTAPVGSFAANPFGLHDMLGNVWEWCADSYHSAYVGAPTDGRPWLGSGNRHVLRGGSWDYSSRAARITARPLFRDSDRYTSVGIRLLREIDPREL</sequence>
<evidence type="ECO:0000256" key="8">
    <source>
        <dbReference type="SAM" id="MobiDB-lite"/>
    </source>
</evidence>
<keyword evidence="3" id="KW-0808">Transferase</keyword>
<keyword evidence="4 7" id="KW-0547">Nucleotide-binding</keyword>
<dbReference type="GO" id="GO:0120147">
    <property type="term" value="F:formylglycine-generating oxidase activity"/>
    <property type="evidence" value="ECO:0007669"/>
    <property type="project" value="TreeGrafter"/>
</dbReference>
<dbReference type="Pfam" id="PF00069">
    <property type="entry name" value="Pkinase"/>
    <property type="match status" value="1"/>
</dbReference>
<dbReference type="PROSITE" id="PS50011">
    <property type="entry name" value="PROTEIN_KINASE_DOM"/>
    <property type="match status" value="1"/>
</dbReference>
<protein>
    <recommendedName>
        <fullName evidence="1">non-specific serine/threonine protein kinase</fullName>
        <ecNumber evidence="1">2.7.11.1</ecNumber>
    </recommendedName>
</protein>
<organism evidence="11 12">
    <name type="scientific">Geothermobacter hydrogeniphilus</name>
    <dbReference type="NCBI Taxonomy" id="1969733"/>
    <lineage>
        <taxon>Bacteria</taxon>
        <taxon>Pseudomonadati</taxon>
        <taxon>Thermodesulfobacteriota</taxon>
        <taxon>Desulfuromonadia</taxon>
        <taxon>Desulfuromonadales</taxon>
        <taxon>Geothermobacteraceae</taxon>
        <taxon>Geothermobacter</taxon>
    </lineage>
</organism>
<feature type="transmembrane region" description="Helical" evidence="9">
    <location>
        <begin position="296"/>
        <end position="315"/>
    </location>
</feature>
<feature type="region of interest" description="Disordered" evidence="8">
    <location>
        <begin position="358"/>
        <end position="377"/>
    </location>
</feature>
<feature type="region of interest" description="Disordered" evidence="8">
    <location>
        <begin position="503"/>
        <end position="522"/>
    </location>
</feature>
<evidence type="ECO:0000313" key="11">
    <source>
        <dbReference type="EMBL" id="PNU18643.1"/>
    </source>
</evidence>
<dbReference type="InterPro" id="IPR008271">
    <property type="entry name" value="Ser/Thr_kinase_AS"/>
</dbReference>
<dbReference type="SUPFAM" id="SSF56436">
    <property type="entry name" value="C-type lectin-like"/>
    <property type="match status" value="1"/>
</dbReference>
<comment type="caution">
    <text evidence="11">The sequence shown here is derived from an EMBL/GenBank/DDBJ whole genome shotgun (WGS) entry which is preliminary data.</text>
</comment>
<feature type="binding site" evidence="7">
    <location>
        <position position="36"/>
    </location>
    <ligand>
        <name>ATP</name>
        <dbReference type="ChEBI" id="CHEBI:30616"/>
    </ligand>
</feature>
<dbReference type="PANTHER" id="PTHR23150">
    <property type="entry name" value="SULFATASE MODIFYING FACTOR 1, 2"/>
    <property type="match status" value="1"/>
</dbReference>
<dbReference type="InterPro" id="IPR017441">
    <property type="entry name" value="Protein_kinase_ATP_BS"/>
</dbReference>
<gene>
    <name evidence="11" type="ORF">C2E25_16610</name>
</gene>
<dbReference type="CDD" id="cd14014">
    <property type="entry name" value="STKc_PknB_like"/>
    <property type="match status" value="1"/>
</dbReference>
<dbReference type="Gene3D" id="3.30.200.20">
    <property type="entry name" value="Phosphorylase Kinase, domain 1"/>
    <property type="match status" value="1"/>
</dbReference>
<evidence type="ECO:0000313" key="12">
    <source>
        <dbReference type="Proteomes" id="UP000236340"/>
    </source>
</evidence>
<dbReference type="PROSITE" id="PS00107">
    <property type="entry name" value="PROTEIN_KINASE_ATP"/>
    <property type="match status" value="1"/>
</dbReference>
<dbReference type="Proteomes" id="UP000236340">
    <property type="component" value="Unassembled WGS sequence"/>
</dbReference>
<reference evidence="11 12" key="1">
    <citation type="journal article" date="2018" name="Genome Announc.">
        <title>Genome Sequence of Geothermobacter sp. HR-1 Iron Reducer from the Loihi Seamount.</title>
        <authorList>
            <person name="Smith H."/>
            <person name="Abuyen K."/>
            <person name="Tremblay J."/>
            <person name="Savalia P."/>
            <person name="Perez-Rodriguez I."/>
            <person name="Emerson D."/>
            <person name="Tully B."/>
            <person name="Amend J."/>
        </authorList>
    </citation>
    <scope>NUCLEOTIDE SEQUENCE [LARGE SCALE GENOMIC DNA]</scope>
    <source>
        <strain evidence="11 12">HR-1</strain>
    </source>
</reference>
<dbReference type="GO" id="GO:0004674">
    <property type="term" value="F:protein serine/threonine kinase activity"/>
    <property type="evidence" value="ECO:0007669"/>
    <property type="project" value="UniProtKB-KW"/>
</dbReference>
<evidence type="ECO:0000256" key="2">
    <source>
        <dbReference type="ARBA" id="ARBA00022527"/>
    </source>
</evidence>
<proteinExistence type="predicted"/>
<keyword evidence="9" id="KW-0812">Transmembrane</keyword>
<dbReference type="EMBL" id="PPFX01000059">
    <property type="protein sequence ID" value="PNU18643.1"/>
    <property type="molecule type" value="Genomic_DNA"/>
</dbReference>
<keyword evidence="5" id="KW-0418">Kinase</keyword>
<dbReference type="InterPro" id="IPR000719">
    <property type="entry name" value="Prot_kinase_dom"/>
</dbReference>
<name>A0A2K2H605_9BACT</name>
<keyword evidence="9" id="KW-1133">Transmembrane helix</keyword>
<dbReference type="InterPro" id="IPR051043">
    <property type="entry name" value="Sulfatase_Mod_Factor_Kinase"/>
</dbReference>
<evidence type="ECO:0000256" key="5">
    <source>
        <dbReference type="ARBA" id="ARBA00022777"/>
    </source>
</evidence>
<keyword evidence="9" id="KW-0472">Membrane</keyword>
<dbReference type="RefSeq" id="WP_103116838.1">
    <property type="nucleotide sequence ID" value="NZ_PPFX01000059.1"/>
</dbReference>
<keyword evidence="2" id="KW-0723">Serine/threonine-protein kinase</keyword>
<dbReference type="Pfam" id="PF03781">
    <property type="entry name" value="FGE-sulfatase"/>
    <property type="match status" value="1"/>
</dbReference>